<dbReference type="GO" id="GO:0000723">
    <property type="term" value="P:telomere maintenance"/>
    <property type="evidence" value="ECO:0007669"/>
    <property type="project" value="InterPro"/>
</dbReference>
<dbReference type="PANTHER" id="PTHR47642:SF5">
    <property type="entry name" value="ATP-DEPENDENT DNA HELICASE"/>
    <property type="match status" value="1"/>
</dbReference>
<comment type="caution">
    <text evidence="13">The sequence shown here is derived from an EMBL/GenBank/DDBJ whole genome shotgun (WGS) entry which is preliminary data.</text>
</comment>
<dbReference type="GO" id="GO:0006281">
    <property type="term" value="P:DNA repair"/>
    <property type="evidence" value="ECO:0007669"/>
    <property type="project" value="UniProtKB-KW"/>
</dbReference>
<accession>A0A9W7AWX4</accession>
<dbReference type="InterPro" id="IPR027417">
    <property type="entry name" value="P-loop_NTPase"/>
</dbReference>
<dbReference type="GO" id="GO:0043139">
    <property type="term" value="F:5'-3' DNA helicase activity"/>
    <property type="evidence" value="ECO:0007669"/>
    <property type="project" value="UniProtKB-EC"/>
</dbReference>
<evidence type="ECO:0000256" key="4">
    <source>
        <dbReference type="ARBA" id="ARBA00022806"/>
    </source>
</evidence>
<dbReference type="Proteomes" id="UP001165082">
    <property type="component" value="Unassembled WGS sequence"/>
</dbReference>
<dbReference type="PANTHER" id="PTHR47642">
    <property type="entry name" value="ATP-DEPENDENT DNA HELICASE"/>
    <property type="match status" value="1"/>
</dbReference>
<feature type="compositionally biased region" description="Basic and acidic residues" evidence="10">
    <location>
        <begin position="487"/>
        <end position="497"/>
    </location>
</feature>
<reference evidence="13" key="1">
    <citation type="submission" date="2022-07" db="EMBL/GenBank/DDBJ databases">
        <title>Genome analysis of Parmales, a sister group of diatoms, reveals the evolutionary specialization of diatoms from phago-mixotrophs to photoautotrophs.</title>
        <authorList>
            <person name="Ban H."/>
            <person name="Sato S."/>
            <person name="Yoshikawa S."/>
            <person name="Kazumasa Y."/>
            <person name="Nakamura Y."/>
            <person name="Ichinomiya M."/>
            <person name="Saitoh K."/>
            <person name="Sato N."/>
            <person name="Blanc-Mathieu R."/>
            <person name="Endo H."/>
            <person name="Kuwata A."/>
            <person name="Ogata H."/>
        </authorList>
    </citation>
    <scope>NUCLEOTIDE SEQUENCE</scope>
</reference>
<evidence type="ECO:0000259" key="12">
    <source>
        <dbReference type="Pfam" id="PF21530"/>
    </source>
</evidence>
<dbReference type="GO" id="GO:0016787">
    <property type="term" value="F:hydrolase activity"/>
    <property type="evidence" value="ECO:0007669"/>
    <property type="project" value="UniProtKB-KW"/>
</dbReference>
<gene>
    <name evidence="13" type="ORF">TrRE_jg2956</name>
</gene>
<evidence type="ECO:0000256" key="6">
    <source>
        <dbReference type="ARBA" id="ARBA00023125"/>
    </source>
</evidence>
<proteinExistence type="inferred from homology"/>
<dbReference type="AlphaFoldDB" id="A0A9W7AWX4"/>
<dbReference type="Pfam" id="PF21530">
    <property type="entry name" value="Pif1_2B_dom"/>
    <property type="match status" value="1"/>
</dbReference>
<keyword evidence="14" id="KW-1185">Reference proteome</keyword>
<comment type="cofactor">
    <cofactor evidence="9">
        <name>Mg(2+)</name>
        <dbReference type="ChEBI" id="CHEBI:18420"/>
    </cofactor>
</comment>
<keyword evidence="5 9" id="KW-0067">ATP-binding</keyword>
<feature type="compositionally biased region" description="Low complexity" evidence="10">
    <location>
        <begin position="46"/>
        <end position="57"/>
    </location>
</feature>
<dbReference type="InterPro" id="IPR051055">
    <property type="entry name" value="PIF1_helicase"/>
</dbReference>
<keyword evidence="8" id="KW-0413">Isomerase</keyword>
<protein>
    <recommendedName>
        <fullName evidence="9">ATP-dependent DNA helicase</fullName>
        <ecNumber evidence="9">5.6.2.3</ecNumber>
    </recommendedName>
</protein>
<comment type="catalytic activity">
    <reaction evidence="9">
        <text>ATP + H2O = ADP + phosphate + H(+)</text>
        <dbReference type="Rhea" id="RHEA:13065"/>
        <dbReference type="ChEBI" id="CHEBI:15377"/>
        <dbReference type="ChEBI" id="CHEBI:15378"/>
        <dbReference type="ChEBI" id="CHEBI:30616"/>
        <dbReference type="ChEBI" id="CHEBI:43474"/>
        <dbReference type="ChEBI" id="CHEBI:456216"/>
        <dbReference type="EC" id="5.6.2.3"/>
    </reaction>
</comment>
<dbReference type="InterPro" id="IPR010285">
    <property type="entry name" value="DNA_helicase_pif1-like_DEAD"/>
</dbReference>
<evidence type="ECO:0000256" key="7">
    <source>
        <dbReference type="ARBA" id="ARBA00023204"/>
    </source>
</evidence>
<name>A0A9W7AWX4_9STRA</name>
<feature type="region of interest" description="Disordered" evidence="10">
    <location>
        <begin position="485"/>
        <end position="528"/>
    </location>
</feature>
<keyword evidence="7 9" id="KW-0234">DNA repair</keyword>
<dbReference type="SUPFAM" id="SSF52540">
    <property type="entry name" value="P-loop containing nucleoside triphosphate hydrolases"/>
    <property type="match status" value="2"/>
</dbReference>
<dbReference type="Gene3D" id="3.40.50.300">
    <property type="entry name" value="P-loop containing nucleotide triphosphate hydrolases"/>
    <property type="match status" value="1"/>
</dbReference>
<evidence type="ECO:0000313" key="13">
    <source>
        <dbReference type="EMBL" id="GMH76987.1"/>
    </source>
</evidence>
<dbReference type="GO" id="GO:0005524">
    <property type="term" value="F:ATP binding"/>
    <property type="evidence" value="ECO:0007669"/>
    <property type="project" value="UniProtKB-KW"/>
</dbReference>
<evidence type="ECO:0000313" key="14">
    <source>
        <dbReference type="Proteomes" id="UP001165082"/>
    </source>
</evidence>
<feature type="domain" description="DNA helicase Pif1-like DEAD-box helicase" evidence="11">
    <location>
        <begin position="63"/>
        <end position="260"/>
    </location>
</feature>
<dbReference type="OrthoDB" id="204514at2759"/>
<dbReference type="EMBL" id="BRXZ01001707">
    <property type="protein sequence ID" value="GMH76987.1"/>
    <property type="molecule type" value="Genomic_DNA"/>
</dbReference>
<keyword evidence="2 9" id="KW-0227">DNA damage</keyword>
<evidence type="ECO:0000256" key="10">
    <source>
        <dbReference type="SAM" id="MobiDB-lite"/>
    </source>
</evidence>
<keyword evidence="1 9" id="KW-0547">Nucleotide-binding</keyword>
<evidence type="ECO:0000256" key="5">
    <source>
        <dbReference type="ARBA" id="ARBA00022840"/>
    </source>
</evidence>
<evidence type="ECO:0000256" key="3">
    <source>
        <dbReference type="ARBA" id="ARBA00022801"/>
    </source>
</evidence>
<dbReference type="CDD" id="cd18809">
    <property type="entry name" value="SF1_C_RecD"/>
    <property type="match status" value="1"/>
</dbReference>
<feature type="region of interest" description="Disordered" evidence="10">
    <location>
        <begin position="30"/>
        <end position="64"/>
    </location>
</feature>
<evidence type="ECO:0000256" key="8">
    <source>
        <dbReference type="ARBA" id="ARBA00023235"/>
    </source>
</evidence>
<sequence length="528" mass="58891">MSSKKGSIDDPIELTASPLCKTRNVAPEIILIDSESEEEVEETKKPTPVSSSTSSSPSPSPSLNEEQAAILEYVNRSESPSIFMTGSAGTGKSFLLREIIQTRKARWFGSDEAVAVTAPTGIAASNIGGRTIHSFAGIGTGVGDREKIIKKAVNAKHSCHRWYKCKTLIIDEISMLDSSLFEMLNEIAQNVKNDSIRPFGGIQLIISGDFYQLPPVKGRFAFTSPLWTQSGLRSFVLKEVMRQKEDRFVNLLNKFRTGEIGAAELDDINECHEDVLGFPDDGILPTKLYCKNKDVDAENNYHLKALTTRPYTFRSRDVWKGPTRKKFEVDFILQQIQRKVNDLICLKEQSQVMCLKNFPDVGLVNGSRGVVVGFERSEQAYPIVKWTGGNTTTVKPAVFDQGVSKLFLQRMQLPLKLAWALTIHKCQGMTISRAEMKLSDAFEQGQAYVALSRIESKSGLKLLGERVTQKDIKTNPAVTNFYANLENRQRPEGEKRKAQGGGSEKPHHKRQGNHRDLEDDGYCMGDMF</sequence>
<evidence type="ECO:0000256" key="2">
    <source>
        <dbReference type="ARBA" id="ARBA00022763"/>
    </source>
</evidence>
<evidence type="ECO:0000256" key="9">
    <source>
        <dbReference type="RuleBase" id="RU363044"/>
    </source>
</evidence>
<dbReference type="InterPro" id="IPR049163">
    <property type="entry name" value="Pif1-like_2B_dom"/>
</dbReference>
<dbReference type="Pfam" id="PF05970">
    <property type="entry name" value="PIF1"/>
    <property type="match status" value="1"/>
</dbReference>
<feature type="domain" description="DNA helicase Pif1-like 2B" evidence="12">
    <location>
        <begin position="341"/>
        <end position="374"/>
    </location>
</feature>
<dbReference type="EC" id="5.6.2.3" evidence="9"/>
<comment type="similarity">
    <text evidence="9">Belongs to the helicase family.</text>
</comment>
<keyword evidence="3 9" id="KW-0378">Hydrolase</keyword>
<keyword evidence="4 9" id="KW-0347">Helicase</keyword>
<keyword evidence="6" id="KW-0238">DNA-binding</keyword>
<dbReference type="CDD" id="cd18037">
    <property type="entry name" value="DEXSc_Pif1_like"/>
    <property type="match status" value="1"/>
</dbReference>
<evidence type="ECO:0000259" key="11">
    <source>
        <dbReference type="Pfam" id="PF05970"/>
    </source>
</evidence>
<evidence type="ECO:0000256" key="1">
    <source>
        <dbReference type="ARBA" id="ARBA00022741"/>
    </source>
</evidence>
<organism evidence="13 14">
    <name type="scientific">Triparma retinervis</name>
    <dbReference type="NCBI Taxonomy" id="2557542"/>
    <lineage>
        <taxon>Eukaryota</taxon>
        <taxon>Sar</taxon>
        <taxon>Stramenopiles</taxon>
        <taxon>Ochrophyta</taxon>
        <taxon>Bolidophyceae</taxon>
        <taxon>Parmales</taxon>
        <taxon>Triparmaceae</taxon>
        <taxon>Triparma</taxon>
    </lineage>
</organism>
<keyword evidence="9" id="KW-0233">DNA recombination</keyword>
<dbReference type="GO" id="GO:0006310">
    <property type="term" value="P:DNA recombination"/>
    <property type="evidence" value="ECO:0007669"/>
    <property type="project" value="UniProtKB-KW"/>
</dbReference>